<dbReference type="EMBL" id="CP036313">
    <property type="protein sequence ID" value="QBH13774.1"/>
    <property type="molecule type" value="Genomic_DNA"/>
</dbReference>
<dbReference type="Proteomes" id="UP000248798">
    <property type="component" value="Unassembled WGS sequence"/>
</dbReference>
<reference evidence="2 3" key="1">
    <citation type="submission" date="2018-06" db="EMBL/GenBank/DDBJ databases">
        <title>Complete Genome Sequence of Desulfobacter hydrogenophilus (DSM3380).</title>
        <authorList>
            <person name="Marietou A."/>
            <person name="Schreiber L."/>
            <person name="Marshall I."/>
            <person name="Jorgensen B."/>
        </authorList>
    </citation>
    <scope>NUCLEOTIDE SEQUENCE [LARGE SCALE GENOMIC DNA]</scope>
    <source>
        <strain evidence="2 3">DSM 3380</strain>
    </source>
</reference>
<dbReference type="AlphaFoldDB" id="A0A328FBP7"/>
<evidence type="ECO:0000313" key="2">
    <source>
        <dbReference type="EMBL" id="RAM01719.1"/>
    </source>
</evidence>
<dbReference type="OrthoDB" id="5413819at2"/>
<dbReference type="RefSeq" id="WP_111957088.1">
    <property type="nucleotide sequence ID" value="NZ_CP036313.1"/>
</dbReference>
<reference evidence="1 4" key="2">
    <citation type="submission" date="2019-02" db="EMBL/GenBank/DDBJ databases">
        <title>Complete genome sequence of Desulfobacter hydrogenophilus AcRS1.</title>
        <authorList>
            <person name="Marietou A."/>
            <person name="Lund M.B."/>
            <person name="Marshall I.P.G."/>
            <person name="Schreiber L."/>
            <person name="Jorgensen B."/>
        </authorList>
    </citation>
    <scope>NUCLEOTIDE SEQUENCE [LARGE SCALE GENOMIC DNA]</scope>
    <source>
        <strain evidence="1 4">AcRS1</strain>
    </source>
</reference>
<proteinExistence type="predicted"/>
<keyword evidence="4" id="KW-1185">Reference proteome</keyword>
<name>A0A328FBP7_9BACT</name>
<dbReference type="EMBL" id="QLNI01000023">
    <property type="protein sequence ID" value="RAM01719.1"/>
    <property type="molecule type" value="Genomic_DNA"/>
</dbReference>
<dbReference type="Proteomes" id="UP000293902">
    <property type="component" value="Chromosome"/>
</dbReference>
<accession>A0A328FBP7</accession>
<organism evidence="2 3">
    <name type="scientific">Desulfobacter hydrogenophilus</name>
    <dbReference type="NCBI Taxonomy" id="2291"/>
    <lineage>
        <taxon>Bacteria</taxon>
        <taxon>Pseudomonadati</taxon>
        <taxon>Thermodesulfobacteriota</taxon>
        <taxon>Desulfobacteria</taxon>
        <taxon>Desulfobacterales</taxon>
        <taxon>Desulfobacteraceae</taxon>
        <taxon>Desulfobacter</taxon>
    </lineage>
</organism>
<evidence type="ECO:0000313" key="3">
    <source>
        <dbReference type="Proteomes" id="UP000248798"/>
    </source>
</evidence>
<sequence length="278" mass="32277">MPEPNEFLENVQENLKQIVQPFQRDLNQKQKKADLIKQCIRCAERDDFLQLDELLKSKLARDICEDETLESCAPVFETLGAYADKKVEQYRMDLIEDLTQKCEEAGLEMEMDFPRFTVLKGITGEIDFASRSTKINKKVLKSIDPRRIMAMVVRLKKQLYEKPYDPQAFIDALCKVYLELLEKEDLPAARPVPMQHFYLAYVISLQSKTFFQNMDKGKFNGYSLDQFSVDLWRYYQAGIGGSSQGYELQLTPGRNKALWLLDTQGELRQITAISFHKS</sequence>
<gene>
    <name evidence="2" type="ORF">DO021_12345</name>
    <name evidence="1" type="ORF">EYB58_13095</name>
</gene>
<evidence type="ECO:0000313" key="1">
    <source>
        <dbReference type="EMBL" id="QBH13774.1"/>
    </source>
</evidence>
<protein>
    <submittedName>
        <fullName evidence="2">Uncharacterized protein</fullName>
    </submittedName>
</protein>
<evidence type="ECO:0000313" key="4">
    <source>
        <dbReference type="Proteomes" id="UP000293902"/>
    </source>
</evidence>